<feature type="chain" id="PRO_5047381025" evidence="2">
    <location>
        <begin position="23"/>
        <end position="205"/>
    </location>
</feature>
<organism evidence="4 5">
    <name type="scientific">Salinisphaera aquimarina</name>
    <dbReference type="NCBI Taxonomy" id="2094031"/>
    <lineage>
        <taxon>Bacteria</taxon>
        <taxon>Pseudomonadati</taxon>
        <taxon>Pseudomonadota</taxon>
        <taxon>Gammaproteobacteria</taxon>
        <taxon>Salinisphaerales</taxon>
        <taxon>Salinisphaeraceae</taxon>
        <taxon>Salinisphaera</taxon>
    </lineage>
</organism>
<keyword evidence="1" id="KW-0472">Membrane</keyword>
<name>A0ABV7EU01_9GAMM</name>
<sequence>MNIYYKVSAAFALLFFAVGAYAVPIEATYSVDANNGDGLLIETSDASPNPFIYNLMLGESQTFGLFNIYTNEGSVNLDDLVGRDIFVDFGFIQPEAGNAVVTGETDGRFRAIVFQQGRVQWDGPQLFSYGGDGLIEVALQDATFNTGLFGLDGGEANGATIFATLTLRNEATLADVPEPGVMALFALALIGMGFAARRQKNAPRI</sequence>
<keyword evidence="2" id="KW-0732">Signal</keyword>
<evidence type="ECO:0000259" key="3">
    <source>
        <dbReference type="Pfam" id="PF07589"/>
    </source>
</evidence>
<keyword evidence="1" id="KW-0812">Transmembrane</keyword>
<feature type="signal peptide" evidence="2">
    <location>
        <begin position="1"/>
        <end position="22"/>
    </location>
</feature>
<dbReference type="EMBL" id="JBHRSS010000007">
    <property type="protein sequence ID" value="MFC3105250.1"/>
    <property type="molecule type" value="Genomic_DNA"/>
</dbReference>
<reference evidence="5" key="1">
    <citation type="journal article" date="2019" name="Int. J. Syst. Evol. Microbiol.">
        <title>The Global Catalogue of Microorganisms (GCM) 10K type strain sequencing project: providing services to taxonomists for standard genome sequencing and annotation.</title>
        <authorList>
            <consortium name="The Broad Institute Genomics Platform"/>
            <consortium name="The Broad Institute Genome Sequencing Center for Infectious Disease"/>
            <person name="Wu L."/>
            <person name="Ma J."/>
        </authorList>
    </citation>
    <scope>NUCLEOTIDE SEQUENCE [LARGE SCALE GENOMIC DNA]</scope>
    <source>
        <strain evidence="5">KCTC 52640</strain>
    </source>
</reference>
<gene>
    <name evidence="4" type="ORF">ACFOSU_15315</name>
</gene>
<keyword evidence="1" id="KW-1133">Transmembrane helix</keyword>
<evidence type="ECO:0000313" key="4">
    <source>
        <dbReference type="EMBL" id="MFC3105250.1"/>
    </source>
</evidence>
<feature type="transmembrane region" description="Helical" evidence="1">
    <location>
        <begin position="179"/>
        <end position="196"/>
    </location>
</feature>
<protein>
    <submittedName>
        <fullName evidence="4">PEP-CTERM sorting domain-containing protein</fullName>
    </submittedName>
</protein>
<accession>A0ABV7EU01</accession>
<dbReference type="Proteomes" id="UP001595462">
    <property type="component" value="Unassembled WGS sequence"/>
</dbReference>
<dbReference type="Pfam" id="PF07589">
    <property type="entry name" value="PEP-CTERM"/>
    <property type="match status" value="1"/>
</dbReference>
<evidence type="ECO:0000256" key="1">
    <source>
        <dbReference type="SAM" id="Phobius"/>
    </source>
</evidence>
<feature type="domain" description="Ice-binding protein C-terminal" evidence="3">
    <location>
        <begin position="175"/>
        <end position="198"/>
    </location>
</feature>
<keyword evidence="5" id="KW-1185">Reference proteome</keyword>
<dbReference type="NCBIfam" id="TIGR02595">
    <property type="entry name" value="PEP_CTERM"/>
    <property type="match status" value="1"/>
</dbReference>
<dbReference type="InterPro" id="IPR013424">
    <property type="entry name" value="Ice-binding_C"/>
</dbReference>
<evidence type="ECO:0000313" key="5">
    <source>
        <dbReference type="Proteomes" id="UP001595462"/>
    </source>
</evidence>
<proteinExistence type="predicted"/>
<evidence type="ECO:0000256" key="2">
    <source>
        <dbReference type="SAM" id="SignalP"/>
    </source>
</evidence>
<comment type="caution">
    <text evidence="4">The sequence shown here is derived from an EMBL/GenBank/DDBJ whole genome shotgun (WGS) entry which is preliminary data.</text>
</comment>
<dbReference type="RefSeq" id="WP_380690810.1">
    <property type="nucleotide sequence ID" value="NZ_JBHRSS010000007.1"/>
</dbReference>